<accession>A0AC34Q040</accession>
<organism evidence="1 2">
    <name type="scientific">Panagrolaimus sp. JU765</name>
    <dbReference type="NCBI Taxonomy" id="591449"/>
    <lineage>
        <taxon>Eukaryota</taxon>
        <taxon>Metazoa</taxon>
        <taxon>Ecdysozoa</taxon>
        <taxon>Nematoda</taxon>
        <taxon>Chromadorea</taxon>
        <taxon>Rhabditida</taxon>
        <taxon>Tylenchina</taxon>
        <taxon>Panagrolaimomorpha</taxon>
        <taxon>Panagrolaimoidea</taxon>
        <taxon>Panagrolaimidae</taxon>
        <taxon>Panagrolaimus</taxon>
    </lineage>
</organism>
<evidence type="ECO:0000313" key="1">
    <source>
        <dbReference type="Proteomes" id="UP000887576"/>
    </source>
</evidence>
<proteinExistence type="predicted"/>
<reference evidence="2" key="1">
    <citation type="submission" date="2022-11" db="UniProtKB">
        <authorList>
            <consortium name="WormBaseParasite"/>
        </authorList>
    </citation>
    <scope>IDENTIFICATION</scope>
</reference>
<dbReference type="Proteomes" id="UP000887576">
    <property type="component" value="Unplaced"/>
</dbReference>
<sequence>MIFVLGQLLFSKFHGFDILQAALQAQASALNLSQFRQQHQQEYYPISTSGNFQTFPDLQSTTSSLAQLERLASQTPILSKNSSQIPTNSIKKEITTNNNQQHNQRRSSAFATPSTSRASPYPTSSGLNKPTGSGSGITPNNLNNNKMFPNRGSHGPSKFKEFIDRASDEYNQLQNQIQQLRHELEKLRGENENLMRAQASQTETFYTMNMELQRNVEIVKRLTTAMNQFIPMLPNDQQGNAIAVTERARNVTPQDLMMQQQQQIGMFPGFLNGLAGPGAMHPMMAAAMAQMKPEDMAALMGGKPPPGMMMPPHPNMAMLAAAAAQMPPMQVNPPMGINDVADRLRRPRSGSGTPSKKPKTEVIDDQEFEIDVQNDDPPLSANASNGNAKKDGRESAQSQTSSRDSATPRARMPQIPGFTPEMMNMMNPILAMNGRMDAKMFPMAQNNGNPAAYSYHMKDGVPTQQPVVFPADAFTDPDVPKSLDKLFDLNQGEVVCAVTFAPTNDRVYTVYTGGKGCVKVWDINSRETASRPIQSFNCLRDTYIRSCKLFPEDNWVLVENYWLVVGGEAENIVIYDVNAEAVVSEFNIEAPACYALAIAQDSKLCFSCCANGNIIIWDIRQKEKVATLTGHAEGASCIDIAPGGGILWTGGLDSTVRSWDIGERREIDRHTLDSQAFSLGCCPTEPWVAVGTETNQVDMINTQSKEKYVIHSHESCVLSLKFAKSGKYFVTTGKDYLVNVSRTPYGSRLVRLHENGSVLSCDISSDEKYLVRDQERRKRQFIQFF</sequence>
<evidence type="ECO:0000313" key="2">
    <source>
        <dbReference type="WBParaSite" id="JU765_v2.g11533.t2"/>
    </source>
</evidence>
<protein>
    <submittedName>
        <fullName evidence="2">Groucho/TLE N-terminal Q-rich domain-containing protein</fullName>
    </submittedName>
</protein>
<dbReference type="WBParaSite" id="JU765_v2.g11533.t2">
    <property type="protein sequence ID" value="JU765_v2.g11533.t2"/>
    <property type="gene ID" value="JU765_v2.g11533"/>
</dbReference>
<name>A0AC34Q040_9BILA</name>